<feature type="compositionally biased region" description="Basic and acidic residues" evidence="5">
    <location>
        <begin position="26"/>
        <end position="36"/>
    </location>
</feature>
<evidence type="ECO:0000256" key="4">
    <source>
        <dbReference type="PROSITE-ProRule" id="PRU00023"/>
    </source>
</evidence>
<feature type="transmembrane region" description="Helical" evidence="6">
    <location>
        <begin position="325"/>
        <end position="341"/>
    </location>
</feature>
<dbReference type="SMART" id="SM00248">
    <property type="entry name" value="ANK"/>
    <property type="match status" value="5"/>
</dbReference>
<feature type="transmembrane region" description="Helical" evidence="6">
    <location>
        <begin position="392"/>
        <end position="411"/>
    </location>
</feature>
<feature type="repeat" description="ANK" evidence="4">
    <location>
        <begin position="115"/>
        <end position="147"/>
    </location>
</feature>
<keyword evidence="6" id="KW-0472">Membrane</keyword>
<dbReference type="PROSITE" id="PS50088">
    <property type="entry name" value="ANK_REPEAT"/>
    <property type="match status" value="4"/>
</dbReference>
<feature type="region of interest" description="Disordered" evidence="5">
    <location>
        <begin position="1"/>
        <end position="47"/>
    </location>
</feature>
<sequence>MSSRDPSASPLPPNERRRSSNASDAPGKDGLDKVELSDLDSSPPRLPVEQDLMQLARLGELRSVQRLFDSGRYTAKSTDEQGITALHWAAINGHHALCHLLIQSGADVNARGGDAQATPVLWASKRCHLQVVALLLANGADPLMMDDQGYNLLHSATLDGNVFQLVLLLHQPDVSVDVRDSQGHTSLMWAAYKGFGACVDVLLRWGADVHAADDMGFTSLHWALVRGNYLCIQKLVEYGSDRFARSKPANDIPEGDTPAMTASRMKSERQWRKALLDSGFDEAGNPMPFPIPLVNDRRWFYNRFFFLWPFALGGLQLYMLAHLPVYFGIPAVLIVGYALQFSVQKLLRWAPGDMKHMHKTPFLAGIFAGSLFWVGVRWLLDILPWTYTTNFFLNLAFAICFGLCTYFYALTMTADPGFIPKSSS</sequence>
<protein>
    <recommendedName>
        <fullName evidence="1">protein S-acyltransferase</fullName>
        <ecNumber evidence="1">2.3.1.225</ecNumber>
    </recommendedName>
</protein>
<keyword evidence="2" id="KW-0677">Repeat</keyword>
<feature type="non-terminal residue" evidence="7">
    <location>
        <position position="424"/>
    </location>
</feature>
<keyword evidence="6" id="KW-1133">Transmembrane helix</keyword>
<evidence type="ECO:0000256" key="5">
    <source>
        <dbReference type="SAM" id="MobiDB-lite"/>
    </source>
</evidence>
<name>A0A3M7CPP8_HORWE</name>
<dbReference type="Pfam" id="PF12796">
    <property type="entry name" value="Ank_2"/>
    <property type="match status" value="2"/>
</dbReference>
<feature type="repeat" description="ANK" evidence="4">
    <location>
        <begin position="81"/>
        <end position="113"/>
    </location>
</feature>
<feature type="transmembrane region" description="Helical" evidence="6">
    <location>
        <begin position="300"/>
        <end position="319"/>
    </location>
</feature>
<evidence type="ECO:0000313" key="7">
    <source>
        <dbReference type="EMBL" id="RMY54003.1"/>
    </source>
</evidence>
<dbReference type="GO" id="GO:0019706">
    <property type="term" value="F:protein-cysteine S-palmitoyltransferase activity"/>
    <property type="evidence" value="ECO:0007669"/>
    <property type="project" value="UniProtKB-EC"/>
</dbReference>
<dbReference type="PROSITE" id="PS50297">
    <property type="entry name" value="ANK_REP_REGION"/>
    <property type="match status" value="3"/>
</dbReference>
<dbReference type="EC" id="2.3.1.225" evidence="1"/>
<evidence type="ECO:0000256" key="6">
    <source>
        <dbReference type="SAM" id="Phobius"/>
    </source>
</evidence>
<evidence type="ECO:0000256" key="1">
    <source>
        <dbReference type="ARBA" id="ARBA00012210"/>
    </source>
</evidence>
<accession>A0A3M7CPP8</accession>
<dbReference type="AlphaFoldDB" id="A0A3M7CPP8"/>
<dbReference type="PANTHER" id="PTHR24161:SF85">
    <property type="entry name" value="PALMITOYLTRANSFERASE HIP14"/>
    <property type="match status" value="1"/>
</dbReference>
<dbReference type="SUPFAM" id="SSF48403">
    <property type="entry name" value="Ankyrin repeat"/>
    <property type="match status" value="1"/>
</dbReference>
<gene>
    <name evidence="7" type="ORF">D0865_04953</name>
</gene>
<dbReference type="Gene3D" id="1.25.40.20">
    <property type="entry name" value="Ankyrin repeat-containing domain"/>
    <property type="match status" value="1"/>
</dbReference>
<reference evidence="7 8" key="1">
    <citation type="journal article" date="2018" name="BMC Genomics">
        <title>Genomic evidence for intraspecific hybridization in a clonal and extremely halotolerant yeast.</title>
        <authorList>
            <person name="Gostincar C."/>
            <person name="Stajich J.E."/>
            <person name="Zupancic J."/>
            <person name="Zalar P."/>
            <person name="Gunde-Cimerman N."/>
        </authorList>
    </citation>
    <scope>NUCLEOTIDE SEQUENCE [LARGE SCALE GENOMIC DNA]</scope>
    <source>
        <strain evidence="7 8">EXF-151</strain>
    </source>
</reference>
<dbReference type="PRINTS" id="PR01415">
    <property type="entry name" value="ANKYRIN"/>
</dbReference>
<dbReference type="EMBL" id="QWIN01000316">
    <property type="protein sequence ID" value="RMY54003.1"/>
    <property type="molecule type" value="Genomic_DNA"/>
</dbReference>
<proteinExistence type="predicted"/>
<comment type="caution">
    <text evidence="7">The sequence shown here is derived from an EMBL/GenBank/DDBJ whole genome shotgun (WGS) entry which is preliminary data.</text>
</comment>
<dbReference type="Proteomes" id="UP000270230">
    <property type="component" value="Unassembled WGS sequence"/>
</dbReference>
<evidence type="ECO:0000313" key="8">
    <source>
        <dbReference type="Proteomes" id="UP000270230"/>
    </source>
</evidence>
<keyword evidence="6" id="KW-0812">Transmembrane</keyword>
<feature type="transmembrane region" description="Helical" evidence="6">
    <location>
        <begin position="362"/>
        <end position="380"/>
    </location>
</feature>
<dbReference type="InterPro" id="IPR002110">
    <property type="entry name" value="Ankyrin_rpt"/>
</dbReference>
<dbReference type="PANTHER" id="PTHR24161">
    <property type="entry name" value="ANK_REP_REGION DOMAIN-CONTAINING PROTEIN-RELATED"/>
    <property type="match status" value="1"/>
</dbReference>
<feature type="repeat" description="ANK" evidence="4">
    <location>
        <begin position="215"/>
        <end position="247"/>
    </location>
</feature>
<evidence type="ECO:0000256" key="3">
    <source>
        <dbReference type="ARBA" id="ARBA00023043"/>
    </source>
</evidence>
<evidence type="ECO:0000256" key="2">
    <source>
        <dbReference type="ARBA" id="ARBA00022737"/>
    </source>
</evidence>
<keyword evidence="3 4" id="KW-0040">ANK repeat</keyword>
<feature type="repeat" description="ANK" evidence="4">
    <location>
        <begin position="182"/>
        <end position="214"/>
    </location>
</feature>
<dbReference type="InterPro" id="IPR036770">
    <property type="entry name" value="Ankyrin_rpt-contain_sf"/>
</dbReference>
<organism evidence="7 8">
    <name type="scientific">Hortaea werneckii</name>
    <name type="common">Black yeast</name>
    <name type="synonym">Cladosporium werneckii</name>
    <dbReference type="NCBI Taxonomy" id="91943"/>
    <lineage>
        <taxon>Eukaryota</taxon>
        <taxon>Fungi</taxon>
        <taxon>Dikarya</taxon>
        <taxon>Ascomycota</taxon>
        <taxon>Pezizomycotina</taxon>
        <taxon>Dothideomycetes</taxon>
        <taxon>Dothideomycetidae</taxon>
        <taxon>Mycosphaerellales</taxon>
        <taxon>Teratosphaeriaceae</taxon>
        <taxon>Hortaea</taxon>
    </lineage>
</organism>
<dbReference type="OrthoDB" id="6781668at2759"/>